<dbReference type="RefSeq" id="WP_102558218.1">
    <property type="nucleotide sequence ID" value="NZ_MCYL01000010.1"/>
</dbReference>
<dbReference type="InterPro" id="IPR025714">
    <property type="entry name" value="Methyltranfer_dom"/>
</dbReference>
<accession>A0A2N7IJD8</accession>
<dbReference type="Proteomes" id="UP000235746">
    <property type="component" value="Unassembled WGS sequence"/>
</dbReference>
<dbReference type="PANTHER" id="PTHR43861">
    <property type="entry name" value="TRANS-ACONITATE 2-METHYLTRANSFERASE-RELATED"/>
    <property type="match status" value="1"/>
</dbReference>
<dbReference type="SUPFAM" id="SSF53335">
    <property type="entry name" value="S-adenosyl-L-methionine-dependent methyltransferases"/>
    <property type="match status" value="1"/>
</dbReference>
<organism evidence="2 3">
    <name type="scientific">Vibrio lentus</name>
    <dbReference type="NCBI Taxonomy" id="136468"/>
    <lineage>
        <taxon>Bacteria</taxon>
        <taxon>Pseudomonadati</taxon>
        <taxon>Pseudomonadota</taxon>
        <taxon>Gammaproteobacteria</taxon>
        <taxon>Vibrionales</taxon>
        <taxon>Vibrionaceae</taxon>
        <taxon>Vibrio</taxon>
    </lineage>
</organism>
<feature type="domain" description="Methyltransferase" evidence="1">
    <location>
        <begin position="41"/>
        <end position="144"/>
    </location>
</feature>
<dbReference type="Pfam" id="PF13847">
    <property type="entry name" value="Methyltransf_31"/>
    <property type="match status" value="1"/>
</dbReference>
<evidence type="ECO:0000313" key="2">
    <source>
        <dbReference type="EMBL" id="PML57807.1"/>
    </source>
</evidence>
<dbReference type="Gene3D" id="3.40.50.150">
    <property type="entry name" value="Vaccinia Virus protein VP39"/>
    <property type="match status" value="1"/>
</dbReference>
<evidence type="ECO:0000313" key="3">
    <source>
        <dbReference type="Proteomes" id="UP000235746"/>
    </source>
</evidence>
<dbReference type="AlphaFoldDB" id="A0A2N7IJD8"/>
<dbReference type="PANTHER" id="PTHR43861:SF1">
    <property type="entry name" value="TRANS-ACONITATE 2-METHYLTRANSFERASE"/>
    <property type="match status" value="1"/>
</dbReference>
<dbReference type="InterPro" id="IPR029063">
    <property type="entry name" value="SAM-dependent_MTases_sf"/>
</dbReference>
<dbReference type="CDD" id="cd02440">
    <property type="entry name" value="AdoMet_MTases"/>
    <property type="match status" value="1"/>
</dbReference>
<name>A0A2N7IJD8_9VIBR</name>
<proteinExistence type="predicted"/>
<sequence length="215" mass="24373">MNKTENFWNKASKGYDKSEARFEYIHNMTREDAKKHLNVSNVVLDYGCGTGTKSCELASHVKEIHAIDISAEMVEAAKNKAANNNIKNVRFAQTTIFDNEYENESFDVIFAFNMLHTVDNPHHVVQRIHELLKPNGLLISTTPCLGGRKSLLVSMQIHLVRILSKIGIIPITIRQYKSSDLDNLLIEGDFQITEAKEIYKGASSYFAVARKSNRR</sequence>
<dbReference type="EMBL" id="MCYL01000010">
    <property type="protein sequence ID" value="PML57807.1"/>
    <property type="molecule type" value="Genomic_DNA"/>
</dbReference>
<protein>
    <recommendedName>
        <fullName evidence="1">Methyltransferase domain-containing protein</fullName>
    </recommendedName>
</protein>
<gene>
    <name evidence="2" type="ORF">BCT74_18075</name>
</gene>
<evidence type="ECO:0000259" key="1">
    <source>
        <dbReference type="Pfam" id="PF13847"/>
    </source>
</evidence>
<reference evidence="3" key="1">
    <citation type="submission" date="2016-07" db="EMBL/GenBank/DDBJ databases">
        <title>Nontailed viruses are major unrecognized killers of bacteria in the ocean.</title>
        <authorList>
            <person name="Kauffman K."/>
            <person name="Hussain F."/>
            <person name="Yang J."/>
            <person name="Arevalo P."/>
            <person name="Brown J."/>
            <person name="Cutler M."/>
            <person name="Kelly L."/>
            <person name="Polz M.F."/>
        </authorList>
    </citation>
    <scope>NUCLEOTIDE SEQUENCE [LARGE SCALE GENOMIC DNA]</scope>
    <source>
        <strain evidence="3">10N.261.51.B8</strain>
    </source>
</reference>
<comment type="caution">
    <text evidence="2">The sequence shown here is derived from an EMBL/GenBank/DDBJ whole genome shotgun (WGS) entry which is preliminary data.</text>
</comment>